<organism evidence="2 3">
    <name type="scientific">Orf virus</name>
    <name type="common">ORFV</name>
    <dbReference type="NCBI Taxonomy" id="10258"/>
    <lineage>
        <taxon>Viruses</taxon>
        <taxon>Varidnaviria</taxon>
        <taxon>Bamfordvirae</taxon>
        <taxon>Nucleocytoviricota</taxon>
        <taxon>Pokkesviricetes</taxon>
        <taxon>Chitovirales</taxon>
        <taxon>Poxviridae</taxon>
        <taxon>Chordopoxvirinae</taxon>
        <taxon>Parapoxvirus</taxon>
        <taxon>Parapoxvirus orf</taxon>
    </lineage>
</organism>
<evidence type="ECO:0000313" key="2">
    <source>
        <dbReference type="EMBL" id="ADY76759.1"/>
    </source>
</evidence>
<feature type="region of interest" description="Disordered" evidence="1">
    <location>
        <begin position="1"/>
        <end position="30"/>
    </location>
</feature>
<reference evidence="2 3" key="1">
    <citation type="submission" date="2010-04" db="EMBL/GenBank/DDBJ databases">
        <title>Novel immune-modulators identified by a rapid, functional screen of the Parapox virus genome.</title>
        <authorList>
            <person name="McGuire M.J."/>
            <person name="Sykes K.F."/>
            <person name="Johnston S.A."/>
        </authorList>
    </citation>
    <scope>NUCLEOTIDE SEQUENCE [LARGE SCALE GENOMIC DNA]</scope>
    <source>
        <strain evidence="2">D1701</strain>
    </source>
</reference>
<dbReference type="Proteomes" id="UP000103309">
    <property type="component" value="Segment"/>
</dbReference>
<protein>
    <submittedName>
        <fullName evidence="2">PP88</fullName>
    </submittedName>
</protein>
<accession>F1AX41</accession>
<name>F1AX41_ORFV</name>
<proteinExistence type="predicted"/>
<organismHost>
    <name type="scientific">Capra hircus</name>
    <name type="common">Goat</name>
    <dbReference type="NCBI Taxonomy" id="9925"/>
</organismHost>
<dbReference type="EMBL" id="HM133903">
    <property type="protein sequence ID" value="ADY76759.1"/>
    <property type="molecule type" value="Genomic_DNA"/>
</dbReference>
<sequence>MRTLPQCPKHSISVSPQVRHMDPSEAPRRGSFTVPRSSSFFNWLMTTSVALISLCEYRLYDTRATTDMILRVRINSIFIFEIRSVVVFWSKYFFRDVLPPSRGAADRARAGRAR</sequence>
<organismHost>
    <name type="scientific">Ovis aries</name>
    <name type="common">Sheep</name>
    <dbReference type="NCBI Taxonomy" id="9940"/>
</organismHost>
<feature type="compositionally biased region" description="Basic and acidic residues" evidence="1">
    <location>
        <begin position="19"/>
        <end position="28"/>
    </location>
</feature>
<evidence type="ECO:0000256" key="1">
    <source>
        <dbReference type="SAM" id="MobiDB-lite"/>
    </source>
</evidence>
<evidence type="ECO:0000313" key="3">
    <source>
        <dbReference type="Proteomes" id="UP000103309"/>
    </source>
</evidence>
<organismHost>
    <name type="scientific">Homo sapiens</name>
    <name type="common">Human</name>
    <dbReference type="NCBI Taxonomy" id="9606"/>
</organismHost>